<organism evidence="3 4">
    <name type="scientific">Lingula anatina</name>
    <name type="common">Brachiopod</name>
    <name type="synonym">Lingula unguis</name>
    <dbReference type="NCBI Taxonomy" id="7574"/>
    <lineage>
        <taxon>Eukaryota</taxon>
        <taxon>Metazoa</taxon>
        <taxon>Spiralia</taxon>
        <taxon>Lophotrochozoa</taxon>
        <taxon>Brachiopoda</taxon>
        <taxon>Linguliformea</taxon>
        <taxon>Lingulata</taxon>
        <taxon>Lingulida</taxon>
        <taxon>Linguloidea</taxon>
        <taxon>Lingulidae</taxon>
        <taxon>Lingula</taxon>
    </lineage>
</organism>
<keyword evidence="2" id="KW-1133">Transmembrane helix</keyword>
<proteinExistence type="predicted"/>
<name>A0A1S3HTF0_LINAN</name>
<keyword evidence="3" id="KW-1185">Reference proteome</keyword>
<sequence length="469" mass="53092">MTKNCHNHVPWRILFILTGFLLTYMTMRSSININCLQSSKKDNAGRVPPSVQTGHSANHSARVQSSIRGNRRLHWTSLKRMYTFKYNLKGRIFTGQYGYVDTTALISTSIVHTFPQDLVKSKFDKNFFQAVRLMSPGMTILPDGNIFLALRVNVSPSPKLHQSRILKNYLYIQTLDSKYEPVSEGRLVNIPSPIVMDAGIQYGGPADPRAFTVQNKTMVLYNRVEGASAVCRDNKMIVIRQYIYSVKKDNSVPITIRDMPTPCWEKNWSLLSFSNRLSFIYSLDPLLITECSHTGLCQFKPGNGERNFSNAANRIHHAGLPGIRGGTPFEEYQWPYAISVGHTTSVCNSPYKVYDLYYAHLVVYNIEKQKVVYVSTPIKVHPNFMSRSRPPSPVIALSFIYPVSLIVRDSDTLHVGAHIDDVESFVFEITGVRELMTRIAEGDLNSPIAQGAVNNYVDDMQLCNIQRYS</sequence>
<dbReference type="Proteomes" id="UP000085678">
    <property type="component" value="Unplaced"/>
</dbReference>
<reference evidence="4" key="1">
    <citation type="submission" date="2025-08" db="UniProtKB">
        <authorList>
            <consortium name="RefSeq"/>
        </authorList>
    </citation>
    <scope>IDENTIFICATION</scope>
    <source>
        <tissue evidence="4">Gonads</tissue>
    </source>
</reference>
<keyword evidence="2" id="KW-0472">Membrane</keyword>
<evidence type="ECO:0000256" key="1">
    <source>
        <dbReference type="SAM" id="MobiDB-lite"/>
    </source>
</evidence>
<evidence type="ECO:0000313" key="4">
    <source>
        <dbReference type="RefSeq" id="XP_013388826.1"/>
    </source>
</evidence>
<dbReference type="AlphaFoldDB" id="A0A1S3HTF0"/>
<keyword evidence="2" id="KW-0812">Transmembrane</keyword>
<evidence type="ECO:0000313" key="3">
    <source>
        <dbReference type="Proteomes" id="UP000085678"/>
    </source>
</evidence>
<dbReference type="KEGG" id="lak:106157657"/>
<feature type="compositionally biased region" description="Polar residues" evidence="1">
    <location>
        <begin position="50"/>
        <end position="63"/>
    </location>
</feature>
<feature type="transmembrane region" description="Helical" evidence="2">
    <location>
        <begin position="9"/>
        <end position="27"/>
    </location>
</feature>
<dbReference type="RefSeq" id="XP_013388826.1">
    <property type="nucleotide sequence ID" value="XM_013533372.1"/>
</dbReference>
<feature type="region of interest" description="Disordered" evidence="1">
    <location>
        <begin position="44"/>
        <end position="63"/>
    </location>
</feature>
<dbReference type="GeneID" id="106157657"/>
<dbReference type="InParanoid" id="A0A1S3HTF0"/>
<protein>
    <submittedName>
        <fullName evidence="4">Uncharacterized protein LOC106157657</fullName>
    </submittedName>
</protein>
<accession>A0A1S3HTF0</accession>
<evidence type="ECO:0000256" key="2">
    <source>
        <dbReference type="SAM" id="Phobius"/>
    </source>
</evidence>
<gene>
    <name evidence="4" type="primary">LOC106157657</name>
</gene>